<comment type="caution">
    <text evidence="1">The sequence shown here is derived from an EMBL/GenBank/DDBJ whole genome shotgun (WGS) entry which is preliminary data.</text>
</comment>
<dbReference type="InterPro" id="IPR015422">
    <property type="entry name" value="PyrdxlP-dep_Trfase_small"/>
</dbReference>
<organism evidence="1 2">
    <name type="scientific">Prochlorococcus marinus str. MIT 9116</name>
    <dbReference type="NCBI Taxonomy" id="167544"/>
    <lineage>
        <taxon>Bacteria</taxon>
        <taxon>Bacillati</taxon>
        <taxon>Cyanobacteriota</taxon>
        <taxon>Cyanophyceae</taxon>
        <taxon>Synechococcales</taxon>
        <taxon>Prochlorococcaceae</taxon>
        <taxon>Prochlorococcus</taxon>
    </lineage>
</organism>
<dbReference type="Proteomes" id="UP000030491">
    <property type="component" value="Unassembled WGS sequence"/>
</dbReference>
<dbReference type="EC" id="2.5.1.48" evidence="1"/>
<evidence type="ECO:0000313" key="1">
    <source>
        <dbReference type="EMBL" id="KGF91202.1"/>
    </source>
</evidence>
<name>A0A0A1ZNN6_PROMR</name>
<gene>
    <name evidence="1" type="ORF">EU93_1141</name>
</gene>
<dbReference type="EMBL" id="JNAJ01000014">
    <property type="protein sequence ID" value="KGF91202.1"/>
    <property type="molecule type" value="Genomic_DNA"/>
</dbReference>
<evidence type="ECO:0000313" key="2">
    <source>
        <dbReference type="Proteomes" id="UP000030491"/>
    </source>
</evidence>
<dbReference type="InterPro" id="IPR015424">
    <property type="entry name" value="PyrdxlP-dep_Trfase"/>
</dbReference>
<dbReference type="AlphaFoldDB" id="A0A0A1ZNN6"/>
<keyword evidence="1" id="KW-0808">Transferase</keyword>
<dbReference type="SUPFAM" id="SSF53383">
    <property type="entry name" value="PLP-dependent transferases"/>
    <property type="match status" value="1"/>
</dbReference>
<reference evidence="2" key="1">
    <citation type="journal article" date="2014" name="Sci. Data">
        <title>Genomes of diverse isolates of the marine cyanobacterium Prochlorococcus.</title>
        <authorList>
            <person name="Biller S."/>
            <person name="Berube P."/>
            <person name="Thompson J."/>
            <person name="Kelly L."/>
            <person name="Roggensack S."/>
            <person name="Awad L."/>
            <person name="Roache-Johnson K."/>
            <person name="Ding H."/>
            <person name="Giovannoni S.J."/>
            <person name="Moore L.R."/>
            <person name="Chisholm S.W."/>
        </authorList>
    </citation>
    <scope>NUCLEOTIDE SEQUENCE [LARGE SCALE GENOMIC DNA]</scope>
</reference>
<proteinExistence type="predicted"/>
<dbReference type="Gene3D" id="3.90.1150.10">
    <property type="entry name" value="Aspartate Aminotransferase, domain 1"/>
    <property type="match status" value="1"/>
</dbReference>
<accession>A0A0A1ZNN6</accession>
<sequence length="37" mass="4294">MDWAESFGIPSHLIRVSVGLEDQDQLWKIFSEALNNF</sequence>
<protein>
    <submittedName>
        <fullName evidence="1">Cystathionine gamma-synthase</fullName>
        <ecNumber evidence="1">2.5.1.48</ecNumber>
    </submittedName>
</protein>
<dbReference type="GO" id="GO:0003962">
    <property type="term" value="F:cystathionine gamma-synthase activity"/>
    <property type="evidence" value="ECO:0007669"/>
    <property type="project" value="UniProtKB-EC"/>
</dbReference>